<keyword evidence="1" id="KW-0175">Coiled coil</keyword>
<gene>
    <name evidence="6" type="ORF">Tci_334125</name>
</gene>
<dbReference type="Gene3D" id="3.10.10.10">
    <property type="entry name" value="HIV Type 1 Reverse Transcriptase, subunit A, domain 1"/>
    <property type="match status" value="1"/>
</dbReference>
<dbReference type="InterPro" id="IPR043502">
    <property type="entry name" value="DNA/RNA_pol_sf"/>
</dbReference>
<dbReference type="Pfam" id="PF24626">
    <property type="entry name" value="SH3_Tf2-1"/>
    <property type="match status" value="1"/>
</dbReference>
<dbReference type="PANTHER" id="PTHR24559">
    <property type="entry name" value="TRANSPOSON TY3-I GAG-POL POLYPROTEIN"/>
    <property type="match status" value="1"/>
</dbReference>
<dbReference type="SUPFAM" id="SSF53098">
    <property type="entry name" value="Ribonuclease H-like"/>
    <property type="match status" value="1"/>
</dbReference>
<feature type="domain" description="Tf2-1-like SH3-like" evidence="5">
    <location>
        <begin position="563"/>
        <end position="611"/>
    </location>
</feature>
<dbReference type="InterPro" id="IPR041588">
    <property type="entry name" value="Integrase_H2C2"/>
</dbReference>
<dbReference type="InterPro" id="IPR053134">
    <property type="entry name" value="RNA-dir_DNA_polymerase"/>
</dbReference>
<evidence type="ECO:0000259" key="3">
    <source>
        <dbReference type="Pfam" id="PF00078"/>
    </source>
</evidence>
<feature type="domain" description="Integrase zinc-binding" evidence="4">
    <location>
        <begin position="408"/>
        <end position="455"/>
    </location>
</feature>
<dbReference type="InterPro" id="IPR000477">
    <property type="entry name" value="RT_dom"/>
</dbReference>
<reference evidence="6" key="1">
    <citation type="journal article" date="2019" name="Sci. Rep.">
        <title>Draft genome of Tanacetum cinerariifolium, the natural source of mosquito coil.</title>
        <authorList>
            <person name="Yamashiro T."/>
            <person name="Shiraishi A."/>
            <person name="Satake H."/>
            <person name="Nakayama K."/>
        </authorList>
    </citation>
    <scope>NUCLEOTIDE SEQUENCE</scope>
</reference>
<name>A0A699H9K6_TANCI</name>
<dbReference type="InterPro" id="IPR056924">
    <property type="entry name" value="SH3_Tf2-1"/>
</dbReference>
<protein>
    <submittedName>
        <fullName evidence="6">Uncharacterized protein</fullName>
    </submittedName>
</protein>
<dbReference type="Pfam" id="PF00078">
    <property type="entry name" value="RVT_1"/>
    <property type="match status" value="1"/>
</dbReference>
<dbReference type="Pfam" id="PF08284">
    <property type="entry name" value="RVP_2"/>
    <property type="match status" value="1"/>
</dbReference>
<dbReference type="InterPro" id="IPR021109">
    <property type="entry name" value="Peptidase_aspartic_dom_sf"/>
</dbReference>
<dbReference type="CDD" id="cd01647">
    <property type="entry name" value="RT_LTR"/>
    <property type="match status" value="1"/>
</dbReference>
<feature type="coiled-coil region" evidence="1">
    <location>
        <begin position="535"/>
        <end position="562"/>
    </location>
</feature>
<dbReference type="Gene3D" id="3.30.70.270">
    <property type="match status" value="1"/>
</dbReference>
<dbReference type="Pfam" id="PF17921">
    <property type="entry name" value="Integrase_H2C2"/>
    <property type="match status" value="1"/>
</dbReference>
<comment type="caution">
    <text evidence="6">The sequence shown here is derived from an EMBL/GenBank/DDBJ whole genome shotgun (WGS) entry which is preliminary data.</text>
</comment>
<dbReference type="AlphaFoldDB" id="A0A699H9K6"/>
<dbReference type="PANTHER" id="PTHR24559:SF427">
    <property type="entry name" value="RNA-DIRECTED DNA POLYMERASE"/>
    <property type="match status" value="1"/>
</dbReference>
<dbReference type="Gene3D" id="1.10.340.70">
    <property type="match status" value="1"/>
</dbReference>
<dbReference type="InterPro" id="IPR012337">
    <property type="entry name" value="RNaseH-like_sf"/>
</dbReference>
<dbReference type="Gene3D" id="2.40.70.10">
    <property type="entry name" value="Acid Proteases"/>
    <property type="match status" value="1"/>
</dbReference>
<feature type="compositionally biased region" description="Basic and acidic residues" evidence="2">
    <location>
        <begin position="23"/>
        <end position="37"/>
    </location>
</feature>
<dbReference type="InterPro" id="IPR043128">
    <property type="entry name" value="Rev_trsase/Diguanyl_cyclase"/>
</dbReference>
<evidence type="ECO:0000259" key="5">
    <source>
        <dbReference type="Pfam" id="PF24626"/>
    </source>
</evidence>
<dbReference type="SUPFAM" id="SSF56672">
    <property type="entry name" value="DNA/RNA polymerases"/>
    <property type="match status" value="1"/>
</dbReference>
<feature type="domain" description="Reverse transcriptase" evidence="3">
    <location>
        <begin position="190"/>
        <end position="281"/>
    </location>
</feature>
<feature type="region of interest" description="Disordered" evidence="2">
    <location>
        <begin position="1"/>
        <end position="37"/>
    </location>
</feature>
<proteinExistence type="predicted"/>
<accession>A0A699H9K6</accession>
<evidence type="ECO:0000313" key="6">
    <source>
        <dbReference type="EMBL" id="GEX62150.1"/>
    </source>
</evidence>
<sequence length="666" mass="77717">MAESNPEGAEWSTQVDILENDEQEKTPKQIEKNEHENAHIPSAMAKEIKEMISQEVAKAQVAALSHLKENFEINNENILIDLIPMPMREIDVVIGMDWLSKYDAIISCQNKLIRIRTPSGGETFIYGERKKTSLAICTYARAKRHLVRGCQAYLAHIIDTQKSTPCLDNILLVWEFLDVFPEELPVLFVKKKDMRMCIEYRDLNKVTIKNRYPLPRIDDLFYQLQGASFFSKIDLRSGYHKLKIWEEDNSKIAFRTRYRHYEFIVMPFGLKNAQAAFMDLMIRAPVLVLPEGNDDTKVYCDASLNVLGCVLMQRDLVKDYDYEILYHPCKANVVADALSRKTRHDSLLVKSIQMVITIDFYEYIKIAQHEAWKNGGVNSKRFMGQVHKLVVDSRGLRTCFGRIWITNNKELKKLLLDEAHKSKYSIHPGATKMYYNLKPNYLWPGMKRDIVKYTSRQCDAIWEIVDRLSKSAIFIPIKESMSSEALTELYLREVVSRHRVSVSILSDRDNKFTSRFWQRFQKNLGQRELASSDVVQQTNEKIDQIKERLKMAQDRQKSYAEKRRKRGKLGTPYIGPFRISDRVGRVAYKLELPEELNCIHNTFHVSQLRKCLVDEAEYVPLANIVVDEKLGYVEEPVEILDTMVKKLRRKYILLFKVRWKHKKGLV</sequence>
<dbReference type="EMBL" id="BKCJ010119446">
    <property type="protein sequence ID" value="GEX62150.1"/>
    <property type="molecule type" value="Genomic_DNA"/>
</dbReference>
<evidence type="ECO:0000256" key="2">
    <source>
        <dbReference type="SAM" id="MobiDB-lite"/>
    </source>
</evidence>
<organism evidence="6">
    <name type="scientific">Tanacetum cinerariifolium</name>
    <name type="common">Dalmatian daisy</name>
    <name type="synonym">Chrysanthemum cinerariifolium</name>
    <dbReference type="NCBI Taxonomy" id="118510"/>
    <lineage>
        <taxon>Eukaryota</taxon>
        <taxon>Viridiplantae</taxon>
        <taxon>Streptophyta</taxon>
        <taxon>Embryophyta</taxon>
        <taxon>Tracheophyta</taxon>
        <taxon>Spermatophyta</taxon>
        <taxon>Magnoliopsida</taxon>
        <taxon>eudicotyledons</taxon>
        <taxon>Gunneridae</taxon>
        <taxon>Pentapetalae</taxon>
        <taxon>asterids</taxon>
        <taxon>campanulids</taxon>
        <taxon>Asterales</taxon>
        <taxon>Asteraceae</taxon>
        <taxon>Asteroideae</taxon>
        <taxon>Anthemideae</taxon>
        <taxon>Anthemidinae</taxon>
        <taxon>Tanacetum</taxon>
    </lineage>
</organism>
<evidence type="ECO:0000259" key="4">
    <source>
        <dbReference type="Pfam" id="PF17921"/>
    </source>
</evidence>
<evidence type="ECO:0000256" key="1">
    <source>
        <dbReference type="SAM" id="Coils"/>
    </source>
</evidence>